<dbReference type="SUPFAM" id="SSF51905">
    <property type="entry name" value="FAD/NAD(P)-binding domain"/>
    <property type="match status" value="2"/>
</dbReference>
<comment type="similarity">
    <text evidence="2">Belongs to the FAD-binding monooxygenase family.</text>
</comment>
<evidence type="ECO:0000256" key="2">
    <source>
        <dbReference type="ARBA" id="ARBA00010139"/>
    </source>
</evidence>
<dbReference type="GO" id="GO:0050661">
    <property type="term" value="F:NADP binding"/>
    <property type="evidence" value="ECO:0007669"/>
    <property type="project" value="InterPro"/>
</dbReference>
<dbReference type="OMA" id="CFVRTPN"/>
<accession>M2LH34</accession>
<keyword evidence="7" id="KW-0503">Monooxygenase</keyword>
<keyword evidence="5" id="KW-0521">NADP</keyword>
<dbReference type="PANTHER" id="PTHR43098">
    <property type="entry name" value="L-ORNITHINE N(5)-MONOOXYGENASE-RELATED"/>
    <property type="match status" value="1"/>
</dbReference>
<dbReference type="GeneID" id="19110122"/>
<dbReference type="InterPro" id="IPR036188">
    <property type="entry name" value="FAD/NAD-bd_sf"/>
</dbReference>
<protein>
    <recommendedName>
        <fullName evidence="11">FAD/NAD(P)-binding domain-containing protein</fullName>
    </recommendedName>
</protein>
<sequence>MQRSLGQHRQATGEDGTGGADGPASSDVVHLELDALIVGAGFAGVYLLHRLRQEGFNVKIAEAGTGLGGIWHWNSYPGARVDSQYPVYAYGIPQVYETWAWSEQYPGEKELKRYFQHVDNVLDISKDVLFEHTVVAAGFDPSVRKWNIVCGNGTRFTARFFLACLGFAAKRYFPDRPGVDEYKGYICHSSFWPTGGVDVKGKRAAVVGTGATGIQIAQEMAREAEHLTCFVRTPNICIPMNQGPVDPEQAKKDLESLHGRLNADRYDNVAGFLYANPTKGVFDDPPDVREAVFEEAWRLGGFRILFSYTDLLTDQKANDKVYEFWAKKRRAQMKDPVKRDILAPEIQPHAFGGKRPSLEQDYYEQMDKPHITLVNAKQNPITHFVENGIVTEDGTLYEVDVVALATGFDSVTGGLKDLDLVGLNGERLADKWEMGTYTYLGMTTANFPNFLYTYGPQSPTAYANGPTIVEKQDEWIVTVLKKMREEGKTMINPTQNAEMEWKETINSLHKLSLRDKTEGWYMGTNIPGKPREALNYAGGIPLYTKTIFEVLDQDFKGFTVM</sequence>
<keyword evidence="4" id="KW-0274">FAD</keyword>
<comment type="cofactor">
    <cofactor evidence="1">
        <name>FAD</name>
        <dbReference type="ChEBI" id="CHEBI:57692"/>
    </cofactor>
</comment>
<evidence type="ECO:0000313" key="9">
    <source>
        <dbReference type="EMBL" id="EMC93437.1"/>
    </source>
</evidence>
<dbReference type="PANTHER" id="PTHR43098:SF3">
    <property type="entry name" value="L-ORNITHINE N(5)-MONOOXYGENASE-RELATED"/>
    <property type="match status" value="1"/>
</dbReference>
<dbReference type="RefSeq" id="XP_007679588.1">
    <property type="nucleotide sequence ID" value="XM_007681398.1"/>
</dbReference>
<dbReference type="HOGENOM" id="CLU_006937_8_0_1"/>
<dbReference type="Pfam" id="PF00743">
    <property type="entry name" value="FMO-like"/>
    <property type="match status" value="1"/>
</dbReference>
<dbReference type="OrthoDB" id="66881at2759"/>
<dbReference type="AlphaFoldDB" id="M2LH34"/>
<evidence type="ECO:0000256" key="7">
    <source>
        <dbReference type="ARBA" id="ARBA00023033"/>
    </source>
</evidence>
<dbReference type="EMBL" id="KB445560">
    <property type="protein sequence ID" value="EMC93437.1"/>
    <property type="molecule type" value="Genomic_DNA"/>
</dbReference>
<evidence type="ECO:0000256" key="4">
    <source>
        <dbReference type="ARBA" id="ARBA00022827"/>
    </source>
</evidence>
<keyword evidence="10" id="KW-1185">Reference proteome</keyword>
<dbReference type="eggNOG" id="KOG1399">
    <property type="taxonomic scope" value="Eukaryota"/>
</dbReference>
<evidence type="ECO:0000256" key="3">
    <source>
        <dbReference type="ARBA" id="ARBA00022630"/>
    </source>
</evidence>
<proteinExistence type="inferred from homology"/>
<feature type="region of interest" description="Disordered" evidence="8">
    <location>
        <begin position="1"/>
        <end position="24"/>
    </location>
</feature>
<keyword evidence="3" id="KW-0285">Flavoprotein</keyword>
<dbReference type="Gene3D" id="3.50.50.60">
    <property type="entry name" value="FAD/NAD(P)-binding domain"/>
    <property type="match status" value="3"/>
</dbReference>
<reference evidence="9 10" key="1">
    <citation type="journal article" date="2012" name="PLoS Pathog.">
        <title>Diverse lifestyles and strategies of plant pathogenesis encoded in the genomes of eighteen Dothideomycetes fungi.</title>
        <authorList>
            <person name="Ohm R.A."/>
            <person name="Feau N."/>
            <person name="Henrissat B."/>
            <person name="Schoch C.L."/>
            <person name="Horwitz B.A."/>
            <person name="Barry K.W."/>
            <person name="Condon B.J."/>
            <person name="Copeland A.C."/>
            <person name="Dhillon B."/>
            <person name="Glaser F."/>
            <person name="Hesse C.N."/>
            <person name="Kosti I."/>
            <person name="LaButti K."/>
            <person name="Lindquist E.A."/>
            <person name="Lucas S."/>
            <person name="Salamov A.A."/>
            <person name="Bradshaw R.E."/>
            <person name="Ciuffetti L."/>
            <person name="Hamelin R.C."/>
            <person name="Kema G.H.J."/>
            <person name="Lawrence C."/>
            <person name="Scott J.A."/>
            <person name="Spatafora J.W."/>
            <person name="Turgeon B.G."/>
            <person name="de Wit P.J.G.M."/>
            <person name="Zhong S."/>
            <person name="Goodwin S.B."/>
            <person name="Grigoriev I.V."/>
        </authorList>
    </citation>
    <scope>NUCLEOTIDE SEQUENCE [LARGE SCALE GENOMIC DNA]</scope>
    <source>
        <strain evidence="9 10">UAMH 10762</strain>
    </source>
</reference>
<keyword evidence="6" id="KW-0560">Oxidoreductase</keyword>
<evidence type="ECO:0000256" key="8">
    <source>
        <dbReference type="SAM" id="MobiDB-lite"/>
    </source>
</evidence>
<evidence type="ECO:0000256" key="6">
    <source>
        <dbReference type="ARBA" id="ARBA00023002"/>
    </source>
</evidence>
<organism evidence="9 10">
    <name type="scientific">Baudoinia panamericana (strain UAMH 10762)</name>
    <name type="common">Angels' share fungus</name>
    <name type="synonym">Baudoinia compniacensis (strain UAMH 10762)</name>
    <dbReference type="NCBI Taxonomy" id="717646"/>
    <lineage>
        <taxon>Eukaryota</taxon>
        <taxon>Fungi</taxon>
        <taxon>Dikarya</taxon>
        <taxon>Ascomycota</taxon>
        <taxon>Pezizomycotina</taxon>
        <taxon>Dothideomycetes</taxon>
        <taxon>Dothideomycetidae</taxon>
        <taxon>Mycosphaerellales</taxon>
        <taxon>Teratosphaeriaceae</taxon>
        <taxon>Baudoinia</taxon>
    </lineage>
</organism>
<dbReference type="KEGG" id="bcom:BAUCODRAFT_240427"/>
<evidence type="ECO:0000256" key="5">
    <source>
        <dbReference type="ARBA" id="ARBA00022857"/>
    </source>
</evidence>
<dbReference type="InterPro" id="IPR050775">
    <property type="entry name" value="FAD-binding_Monooxygenases"/>
</dbReference>
<dbReference type="InterPro" id="IPR020946">
    <property type="entry name" value="Flavin_mOase-like"/>
</dbReference>
<dbReference type="Proteomes" id="UP000011761">
    <property type="component" value="Unassembled WGS sequence"/>
</dbReference>
<dbReference type="GO" id="GO:0050660">
    <property type="term" value="F:flavin adenine dinucleotide binding"/>
    <property type="evidence" value="ECO:0007669"/>
    <property type="project" value="InterPro"/>
</dbReference>
<dbReference type="GO" id="GO:0004499">
    <property type="term" value="F:N,N-dimethylaniline monooxygenase activity"/>
    <property type="evidence" value="ECO:0007669"/>
    <property type="project" value="InterPro"/>
</dbReference>
<name>M2LH34_BAUPA</name>
<gene>
    <name evidence="9" type="ORF">BAUCODRAFT_240427</name>
</gene>
<evidence type="ECO:0008006" key="11">
    <source>
        <dbReference type="Google" id="ProtNLM"/>
    </source>
</evidence>
<evidence type="ECO:0000313" key="10">
    <source>
        <dbReference type="Proteomes" id="UP000011761"/>
    </source>
</evidence>
<evidence type="ECO:0000256" key="1">
    <source>
        <dbReference type="ARBA" id="ARBA00001974"/>
    </source>
</evidence>
<feature type="compositionally biased region" description="Polar residues" evidence="8">
    <location>
        <begin position="1"/>
        <end position="10"/>
    </location>
</feature>